<sequence>MVRDKGKALKHKMASTDTERLTRSKKALQTLSDDNWLITAIENCEILTVKNILENKDLKISKSGLNAALLKAANGGKKQIVQLLLCNNRIKGSENSKTGSLALVAAAEHGYLDIVRRLIKTGAPVNGKNSDGKTALMAAVERSCSSALISFLLNDCKADINLQDNTGKTALMLAVEQWDYETVQTLFMNKHCNCMENIKDKDGYTALDLAKKNGSAELFDIFSQSCKEQMSPLSLVAGKNNFDLACQLIHMYPSCVESLEVGASPLTAAMHGLCGNQNEWDGKIHCSLELIDLLIKSGVDVNKDHACGLTPLMFAASAGSEKAVQILLRHGADVHHLSCEKIGDKFKRRTALMIAAKNGFVRIVEMLIEAGSDMYATTHLSENALDLAIKGGHKACIRTLLKRWKVLHSDDIELMEENRVLDVLLDVKDRWAQLFKNTFQAHQLLCKAIQARSHHLVMALVDYGININWSYTSSPLFLALDDMDMLHLLLNAGADINTQLQPSGCTALMQAANENNVLLIHTLLKYKANMYLEADGATALTSACYNNKTEAVMALLDGGMDVNHITQTKLTALWCALGAKNLPLTEMLIKRGASVNFAGTNGLTVLMYAIKYCTSNFSELLIQSGADVNAQDNRGETALFHALRHSITREEKVALLLQHGADVNHINLLTVTPLMIAARFCLANVLKVFLSSKPNVNAQDINGNTALHVAVHYLDNNNEKIKTLVSHGAKVNVVNGDYESPLLLAIKHRDTNLVKCLLSLGANLDFKDSPYERQMWNVELDELLLRYYTYDSDSEYLVEFVDCMEALLEAGCSLHGAQLSNLDAFLGMSIMFSRSKIVRLLLQSGIGPNLLDLTGLPESFPENFIIRAVTVCNSNVSPLSTAILLGRPEIIALFSQACFFHQGDSKTLQRRRIRGELEELFQDWPHKNSFSVQELYPENWSLRTWSKLAVLRAVGFGESKEDRVRALPIPKRLQDELLCKNISVFNESAEVAPQNRYREANLGLDDRD</sequence>
<dbReference type="Pfam" id="PF12796">
    <property type="entry name" value="Ank_2"/>
    <property type="match status" value="4"/>
</dbReference>
<dbReference type="PROSITE" id="PS50088">
    <property type="entry name" value="ANK_REPEAT"/>
    <property type="match status" value="8"/>
</dbReference>
<feature type="repeat" description="ANK" evidence="3">
    <location>
        <begin position="98"/>
        <end position="130"/>
    </location>
</feature>
<evidence type="ECO:0000313" key="6">
    <source>
        <dbReference type="Proteomes" id="UP000762676"/>
    </source>
</evidence>
<feature type="repeat" description="ANK" evidence="3">
    <location>
        <begin position="347"/>
        <end position="379"/>
    </location>
</feature>
<feature type="repeat" description="ANK" evidence="3">
    <location>
        <begin position="737"/>
        <end position="769"/>
    </location>
</feature>
<feature type="repeat" description="ANK" evidence="3">
    <location>
        <begin position="634"/>
        <end position="668"/>
    </location>
</feature>
<feature type="region of interest" description="Disordered" evidence="4">
    <location>
        <begin position="1"/>
        <end position="20"/>
    </location>
</feature>
<keyword evidence="1" id="KW-0677">Repeat</keyword>
<evidence type="ECO:0000256" key="4">
    <source>
        <dbReference type="SAM" id="MobiDB-lite"/>
    </source>
</evidence>
<name>A0AAV4JZU8_9GAST</name>
<dbReference type="SMART" id="SM00248">
    <property type="entry name" value="ANK"/>
    <property type="match status" value="19"/>
</dbReference>
<proteinExistence type="predicted"/>
<evidence type="ECO:0000256" key="2">
    <source>
        <dbReference type="ARBA" id="ARBA00023043"/>
    </source>
</evidence>
<dbReference type="EMBL" id="BMAT01010464">
    <property type="protein sequence ID" value="GFS27248.1"/>
    <property type="molecule type" value="Genomic_DNA"/>
</dbReference>
<feature type="repeat" description="ANK" evidence="3">
    <location>
        <begin position="601"/>
        <end position="633"/>
    </location>
</feature>
<dbReference type="SUPFAM" id="SSF48403">
    <property type="entry name" value="Ankyrin repeat"/>
    <property type="match status" value="2"/>
</dbReference>
<evidence type="ECO:0000256" key="3">
    <source>
        <dbReference type="PROSITE-ProRule" id="PRU00023"/>
    </source>
</evidence>
<comment type="caution">
    <text evidence="5">The sequence shown here is derived from an EMBL/GenBank/DDBJ whole genome shotgun (WGS) entry which is preliminary data.</text>
</comment>
<dbReference type="InterPro" id="IPR036770">
    <property type="entry name" value="Ankyrin_rpt-contain_sf"/>
</dbReference>
<dbReference type="Proteomes" id="UP000762676">
    <property type="component" value="Unassembled WGS sequence"/>
</dbReference>
<keyword evidence="6" id="KW-1185">Reference proteome</keyword>
<dbReference type="InterPro" id="IPR002110">
    <property type="entry name" value="Ankyrin_rpt"/>
</dbReference>
<reference evidence="5 6" key="1">
    <citation type="journal article" date="2021" name="Elife">
        <title>Chloroplast acquisition without the gene transfer in kleptoplastic sea slugs, Plakobranchus ocellatus.</title>
        <authorList>
            <person name="Maeda T."/>
            <person name="Takahashi S."/>
            <person name="Yoshida T."/>
            <person name="Shimamura S."/>
            <person name="Takaki Y."/>
            <person name="Nagai Y."/>
            <person name="Toyoda A."/>
            <person name="Suzuki Y."/>
            <person name="Arimoto A."/>
            <person name="Ishii H."/>
            <person name="Satoh N."/>
            <person name="Nishiyama T."/>
            <person name="Hasebe M."/>
            <person name="Maruyama T."/>
            <person name="Minagawa J."/>
            <person name="Obokata J."/>
            <person name="Shigenobu S."/>
        </authorList>
    </citation>
    <scope>NUCLEOTIDE SEQUENCE [LARGE SCALE GENOMIC DNA]</scope>
</reference>
<accession>A0AAV4JZU8</accession>
<protein>
    <submittedName>
        <fullName evidence="5">Ankyrin repeat protein</fullName>
    </submittedName>
</protein>
<dbReference type="PROSITE" id="PS50297">
    <property type="entry name" value="ANK_REP_REGION"/>
    <property type="match status" value="7"/>
</dbReference>
<feature type="repeat" description="ANK" evidence="3">
    <location>
        <begin position="307"/>
        <end position="339"/>
    </location>
</feature>
<keyword evidence="2 3" id="KW-0040">ANK repeat</keyword>
<evidence type="ECO:0000256" key="1">
    <source>
        <dbReference type="ARBA" id="ARBA00022737"/>
    </source>
</evidence>
<organism evidence="5 6">
    <name type="scientific">Elysia marginata</name>
    <dbReference type="NCBI Taxonomy" id="1093978"/>
    <lineage>
        <taxon>Eukaryota</taxon>
        <taxon>Metazoa</taxon>
        <taxon>Spiralia</taxon>
        <taxon>Lophotrochozoa</taxon>
        <taxon>Mollusca</taxon>
        <taxon>Gastropoda</taxon>
        <taxon>Heterobranchia</taxon>
        <taxon>Euthyneura</taxon>
        <taxon>Panpulmonata</taxon>
        <taxon>Sacoglossa</taxon>
        <taxon>Placobranchoidea</taxon>
        <taxon>Plakobranchidae</taxon>
        <taxon>Elysia</taxon>
    </lineage>
</organism>
<feature type="repeat" description="ANK" evidence="3">
    <location>
        <begin position="702"/>
        <end position="736"/>
    </location>
</feature>
<gene>
    <name evidence="5" type="ORF">ElyMa_005250300</name>
</gene>
<dbReference type="Gene3D" id="1.25.40.20">
    <property type="entry name" value="Ankyrin repeat-containing domain"/>
    <property type="match status" value="6"/>
</dbReference>
<evidence type="ECO:0000313" key="5">
    <source>
        <dbReference type="EMBL" id="GFS27248.1"/>
    </source>
</evidence>
<dbReference type="PANTHER" id="PTHR24123">
    <property type="entry name" value="ANKYRIN REPEAT-CONTAINING"/>
    <property type="match status" value="1"/>
</dbReference>
<feature type="repeat" description="ANK" evidence="3">
    <location>
        <begin position="535"/>
        <end position="567"/>
    </location>
</feature>
<dbReference type="InterPro" id="IPR051165">
    <property type="entry name" value="Multifunctional_ANK_Repeat"/>
</dbReference>
<dbReference type="PANTHER" id="PTHR24123:SF138">
    <property type="entry name" value="NACHT DOMAIN-CONTAINING PROTEIN"/>
    <property type="match status" value="1"/>
</dbReference>
<dbReference type="AlphaFoldDB" id="A0AAV4JZU8"/>